<name>A0ABQ8WS72_PENCH</name>
<evidence type="ECO:0000313" key="3">
    <source>
        <dbReference type="Proteomes" id="UP001220256"/>
    </source>
</evidence>
<organism evidence="2 3">
    <name type="scientific">Penicillium chrysogenum</name>
    <name type="common">Penicillium notatum</name>
    <dbReference type="NCBI Taxonomy" id="5076"/>
    <lineage>
        <taxon>Eukaryota</taxon>
        <taxon>Fungi</taxon>
        <taxon>Dikarya</taxon>
        <taxon>Ascomycota</taxon>
        <taxon>Pezizomycotina</taxon>
        <taxon>Eurotiomycetes</taxon>
        <taxon>Eurotiomycetidae</taxon>
        <taxon>Eurotiales</taxon>
        <taxon>Aspergillaceae</taxon>
        <taxon>Penicillium</taxon>
        <taxon>Penicillium chrysogenum species complex</taxon>
    </lineage>
</organism>
<feature type="region of interest" description="Disordered" evidence="1">
    <location>
        <begin position="36"/>
        <end position="70"/>
    </location>
</feature>
<dbReference type="Proteomes" id="UP001220256">
    <property type="component" value="Unassembled WGS sequence"/>
</dbReference>
<dbReference type="InterPro" id="IPR011042">
    <property type="entry name" value="6-blade_b-propeller_TolB-like"/>
</dbReference>
<evidence type="ECO:0000313" key="2">
    <source>
        <dbReference type="EMBL" id="KAJ5275593.1"/>
    </source>
</evidence>
<gene>
    <name evidence="2" type="ORF">N7505_004138</name>
</gene>
<reference evidence="2 3" key="1">
    <citation type="journal article" date="2023" name="IMA Fungus">
        <title>Comparative genomic study of the Penicillium genus elucidates a diverse pangenome and 15 lateral gene transfer events.</title>
        <authorList>
            <person name="Petersen C."/>
            <person name="Sorensen T."/>
            <person name="Nielsen M.R."/>
            <person name="Sondergaard T.E."/>
            <person name="Sorensen J.L."/>
            <person name="Fitzpatrick D.A."/>
            <person name="Frisvad J.C."/>
            <person name="Nielsen K.L."/>
        </authorList>
    </citation>
    <scope>NUCLEOTIDE SEQUENCE [LARGE SCALE GENOMIC DNA]</scope>
    <source>
        <strain evidence="2 3">IBT 3361</strain>
    </source>
</reference>
<comment type="caution">
    <text evidence="2">The sequence shown here is derived from an EMBL/GenBank/DDBJ whole genome shotgun (WGS) entry which is preliminary data.</text>
</comment>
<evidence type="ECO:0000256" key="1">
    <source>
        <dbReference type="SAM" id="MobiDB-lite"/>
    </source>
</evidence>
<sequence>MEVALDKLKTTTASVILPAHSGKGYSHLCHENASVSQPFRSSEHPSPLTAHASPSIQETLIPPPSPEPIVVTELPLPPVTPNSTEGSCTPELNPRRTGCLLRDSQIRSGDFLPDDNHVLVSLDFSGAPAAPDPAGIYNGLQLIIVKADGETFPNGDPWKCITCGVPEGNKVGSTELAPYPQAFRDGSRVLVGSNIVDCGDEQLASPGCTPDKVHIYPIRWNTKLDGSGPGGDIRELRLHPDNVHLGFNSFTFENGQLGQFAYFSRLQFNSDPSTGEPRTARYDLVNVTRLFSLQNPASISAHGNQLFINDSAISVGELRGFSGRGKEVTYVGSSVESCNIDVFAADLTTGRVRRLTSDPEYVDPVDISPDDKWHVVLDTRGSGRQMFLAGMRGVPPIIDMAVITAVSSVRNNGARRFFQPWLLDHDGDRGDYNGQQVNAAGDGSPGSVNDPNWNAGADPKWSRDGTRIAYYQKLVIPPACGGSNPLPCQNSTEPGGRIARLMLAHLTSREPLHLEPVAPVSDEVPWGTPYVPESPIPALSYPGIGNYTLQGKVSGSARVTIADAAGSTPTTIKVAYENYSDDGLHYIHGWEKVTSKMLSLTLNKVDWYSNLTSTGQQHATKKTSPGGFHLEVDTMKNIFNSNGTLTTTIDGKSWRQPLNGA</sequence>
<dbReference type="EMBL" id="JAPVEB010000002">
    <property type="protein sequence ID" value="KAJ5275593.1"/>
    <property type="molecule type" value="Genomic_DNA"/>
</dbReference>
<feature type="region of interest" description="Disordered" evidence="1">
    <location>
        <begin position="435"/>
        <end position="459"/>
    </location>
</feature>
<dbReference type="Gene3D" id="2.120.10.30">
    <property type="entry name" value="TolB, C-terminal domain"/>
    <property type="match status" value="1"/>
</dbReference>
<keyword evidence="3" id="KW-1185">Reference proteome</keyword>
<evidence type="ECO:0008006" key="4">
    <source>
        <dbReference type="Google" id="ProtNLM"/>
    </source>
</evidence>
<protein>
    <recommendedName>
        <fullName evidence="4">Saponin hydrolase</fullName>
    </recommendedName>
</protein>
<accession>A0ABQ8WS72</accession>
<dbReference type="SUPFAM" id="SSF82171">
    <property type="entry name" value="DPP6 N-terminal domain-like"/>
    <property type="match status" value="1"/>
</dbReference>
<proteinExistence type="predicted"/>